<dbReference type="Proteomes" id="UP001433508">
    <property type="component" value="Unassembled WGS sequence"/>
</dbReference>
<proteinExistence type="predicted"/>
<sequence length="289" mass="31791">MATYETAVDKFIEVKGTKYAYRLFGTSSGIPLVFNIHFRGTMDHWDPDFINPLAATRPILLVDNSGIGRSGGTVPQSYKDWAQNIVSVIEALGITQVDVLGFSMGGFVAQLIALNNPNLVRKLVLAGTGPSEGPGVVKGAPEHVGMLSTASNEEENHQGFLKTFYTLSDKKQAIGEKWWKRMTSARKDRSDYLGPEGTQNQIAAVLKWLGGEFREDGSYDRLGELTLPVFIANGSNDVLVPTENSYVMFTKMVNAEAHLHIFPDSGHGFLNEYASTYSTMVIDFLDGKW</sequence>
<keyword evidence="1" id="KW-0378">Hydrolase</keyword>
<evidence type="ECO:0000313" key="2">
    <source>
        <dbReference type="Proteomes" id="UP001433508"/>
    </source>
</evidence>
<protein>
    <submittedName>
        <fullName evidence="1">Alpha/Beta hydrolase protein</fullName>
    </submittedName>
</protein>
<comment type="caution">
    <text evidence="1">The sequence shown here is derived from an EMBL/GenBank/DDBJ whole genome shotgun (WGS) entry which is preliminary data.</text>
</comment>
<reference evidence="2" key="1">
    <citation type="journal article" date="2024" name="Front. Bioeng. Biotechnol.">
        <title>Genome-scale model development and genomic sequencing of the oleaginous clade Lipomyces.</title>
        <authorList>
            <person name="Czajka J.J."/>
            <person name="Han Y."/>
            <person name="Kim J."/>
            <person name="Mondo S.J."/>
            <person name="Hofstad B.A."/>
            <person name="Robles A."/>
            <person name="Haridas S."/>
            <person name="Riley R."/>
            <person name="LaButti K."/>
            <person name="Pangilinan J."/>
            <person name="Andreopoulos W."/>
            <person name="Lipzen A."/>
            <person name="Yan J."/>
            <person name="Wang M."/>
            <person name="Ng V."/>
            <person name="Grigoriev I.V."/>
            <person name="Spatafora J.W."/>
            <person name="Magnuson J.K."/>
            <person name="Baker S.E."/>
            <person name="Pomraning K.R."/>
        </authorList>
    </citation>
    <scope>NUCLEOTIDE SEQUENCE [LARGE SCALE GENOMIC DNA]</scope>
    <source>
        <strain evidence="2">CBS 7786</strain>
    </source>
</reference>
<keyword evidence="2" id="KW-1185">Reference proteome</keyword>
<accession>A0ACC3T0R3</accession>
<dbReference type="EMBL" id="MU971368">
    <property type="protein sequence ID" value="KAK9237499.1"/>
    <property type="molecule type" value="Genomic_DNA"/>
</dbReference>
<name>A0ACC3T0R3_LIPKO</name>
<gene>
    <name evidence="1" type="ORF">V1525DRAFT_403774</name>
</gene>
<organism evidence="1 2">
    <name type="scientific">Lipomyces kononenkoae</name>
    <name type="common">Yeast</name>
    <dbReference type="NCBI Taxonomy" id="34357"/>
    <lineage>
        <taxon>Eukaryota</taxon>
        <taxon>Fungi</taxon>
        <taxon>Dikarya</taxon>
        <taxon>Ascomycota</taxon>
        <taxon>Saccharomycotina</taxon>
        <taxon>Lipomycetes</taxon>
        <taxon>Lipomycetales</taxon>
        <taxon>Lipomycetaceae</taxon>
        <taxon>Lipomyces</taxon>
    </lineage>
</organism>
<evidence type="ECO:0000313" key="1">
    <source>
        <dbReference type="EMBL" id="KAK9237499.1"/>
    </source>
</evidence>